<dbReference type="AlphaFoldDB" id="A0A1V0NG44"/>
<dbReference type="Proteomes" id="UP000192085">
    <property type="component" value="Chromosome"/>
</dbReference>
<protein>
    <submittedName>
        <fullName evidence="1">Uncharacterized protein</fullName>
    </submittedName>
</protein>
<evidence type="ECO:0000313" key="2">
    <source>
        <dbReference type="Proteomes" id="UP000192085"/>
    </source>
</evidence>
<dbReference type="EMBL" id="CP015897">
    <property type="protein sequence ID" value="ARD98908.1"/>
    <property type="molecule type" value="Genomic_DNA"/>
</dbReference>
<reference evidence="1 2" key="1">
    <citation type="journal article" date="2017" name="BMC Genomics">
        <title>Comparative and functional genomics of the Lactococcus lactis taxon; insights into evolution and niche adaptation.</title>
        <authorList>
            <person name="Kelleher P."/>
            <person name="Bottacini F."/>
            <person name="Mahony J."/>
            <person name="Kilcawley K.N."/>
            <person name="van Sinderen D."/>
        </authorList>
    </citation>
    <scope>NUCLEOTIDE SEQUENCE [LARGE SCALE GENOMIC DNA]</scope>
    <source>
        <strain evidence="1 2">275</strain>
    </source>
</reference>
<proteinExistence type="predicted"/>
<organism evidence="1 2">
    <name type="scientific">Lactococcus lactis subsp. lactis</name>
    <name type="common">Streptococcus lactis</name>
    <dbReference type="NCBI Taxonomy" id="1360"/>
    <lineage>
        <taxon>Bacteria</taxon>
        <taxon>Bacillati</taxon>
        <taxon>Bacillota</taxon>
        <taxon>Bacilli</taxon>
        <taxon>Lactobacillales</taxon>
        <taxon>Streptococcaceae</taxon>
        <taxon>Lactococcus</taxon>
    </lineage>
</organism>
<sequence length="498" mass="54717">MLNEQYLDNNVEQGIASYVDYLNNIRLSDLMNSLDSILSNETDKLSDLATRAAKALSNLDLAKLEIENLININRGGKNGVHGFIAEFAETGIRNARDVFQGMQKSVFLLNDNGPADILLQGKEVQMKFYANILEEVKQASNYNKMSMMFPKDHVEVIEKIMSGAKTVEYKGNTLSISQINNIRKVIEDESALRGVSFDEWVKSSVLKYQDVQKGTIDQTLSGEVNDINKQTSQQQADIKKRAENDRLVAHQKAQPNLGEASKVAGIGAAVQGGLNLGIFVYKKHKDGKEVWNFDSDDWKQCGVSATKGAIKGGISGYAIYGLTNVCYLAAPSAGAITSGTFGLSSAIVKYRRGDVDTDGFIDLMTLNAIDATGAAIGAAIGQTIIPIPVVGALVGSIVATTALSLGKGILNKHEIEVINRYQEKINAYVCKLDKEYQLKLNELIKEYLKLGELQKYSFNLDINIQLRFASSIDLARLVGVSEEYILKNQDEIDNYFLI</sequence>
<accession>A0A1V0NG44</accession>
<evidence type="ECO:0000313" key="1">
    <source>
        <dbReference type="EMBL" id="ARD98908.1"/>
    </source>
</evidence>
<name>A0A1V0NG44_LACLL</name>
<gene>
    <name evidence="1" type="ORF">LL275_1278</name>
</gene>
<dbReference type="RefSeq" id="WP_081144304.1">
    <property type="nucleotide sequence ID" value="NZ_CP015897.1"/>
</dbReference>